<evidence type="ECO:0008006" key="3">
    <source>
        <dbReference type="Google" id="ProtNLM"/>
    </source>
</evidence>
<reference evidence="1 2" key="1">
    <citation type="journal article" date="2023" name="Plants (Basel)">
        <title>Bridging the Gap: Combining Genomics and Transcriptomics Approaches to Understand Stylosanthes scabra, an Orphan Legume from the Brazilian Caatinga.</title>
        <authorList>
            <person name="Ferreira-Neto J.R.C."/>
            <person name="da Silva M.D."/>
            <person name="Binneck E."/>
            <person name="de Melo N.F."/>
            <person name="da Silva R.H."/>
            <person name="de Melo A.L.T.M."/>
            <person name="Pandolfi V."/>
            <person name="Bustamante F.O."/>
            <person name="Brasileiro-Vidal A.C."/>
            <person name="Benko-Iseppon A.M."/>
        </authorList>
    </citation>
    <scope>NUCLEOTIDE SEQUENCE [LARGE SCALE GENOMIC DNA]</scope>
    <source>
        <tissue evidence="1">Leaves</tissue>
    </source>
</reference>
<protein>
    <recommendedName>
        <fullName evidence="3">DDE Tnp4 domain-containing protein</fullName>
    </recommendedName>
</protein>
<sequence length="106" mass="12094">MLAIKDKGFAIADMFVPSNTISRKPVAFRNRLLKVVSFHVKPSLKERSSDCNLERDIERIVSKVECLEMSKAEKSAVRKDITYKSNATEIKANHVTRHIVTRDTHP</sequence>
<dbReference type="Proteomes" id="UP001341840">
    <property type="component" value="Unassembled WGS sequence"/>
</dbReference>
<keyword evidence="2" id="KW-1185">Reference proteome</keyword>
<comment type="caution">
    <text evidence="1">The sequence shown here is derived from an EMBL/GenBank/DDBJ whole genome shotgun (WGS) entry which is preliminary data.</text>
</comment>
<accession>A0ABU6SNC4</accession>
<evidence type="ECO:0000313" key="1">
    <source>
        <dbReference type="EMBL" id="MED6137820.1"/>
    </source>
</evidence>
<dbReference type="EMBL" id="JASCZI010061154">
    <property type="protein sequence ID" value="MED6137820.1"/>
    <property type="molecule type" value="Genomic_DNA"/>
</dbReference>
<proteinExistence type="predicted"/>
<name>A0ABU6SNC4_9FABA</name>
<evidence type="ECO:0000313" key="2">
    <source>
        <dbReference type="Proteomes" id="UP001341840"/>
    </source>
</evidence>
<gene>
    <name evidence="1" type="ORF">PIB30_068626</name>
</gene>
<organism evidence="1 2">
    <name type="scientific">Stylosanthes scabra</name>
    <dbReference type="NCBI Taxonomy" id="79078"/>
    <lineage>
        <taxon>Eukaryota</taxon>
        <taxon>Viridiplantae</taxon>
        <taxon>Streptophyta</taxon>
        <taxon>Embryophyta</taxon>
        <taxon>Tracheophyta</taxon>
        <taxon>Spermatophyta</taxon>
        <taxon>Magnoliopsida</taxon>
        <taxon>eudicotyledons</taxon>
        <taxon>Gunneridae</taxon>
        <taxon>Pentapetalae</taxon>
        <taxon>rosids</taxon>
        <taxon>fabids</taxon>
        <taxon>Fabales</taxon>
        <taxon>Fabaceae</taxon>
        <taxon>Papilionoideae</taxon>
        <taxon>50 kb inversion clade</taxon>
        <taxon>dalbergioids sensu lato</taxon>
        <taxon>Dalbergieae</taxon>
        <taxon>Pterocarpus clade</taxon>
        <taxon>Stylosanthes</taxon>
    </lineage>
</organism>